<keyword evidence="4" id="KW-1185">Reference proteome</keyword>
<protein>
    <submittedName>
        <fullName evidence="3">Uncharacterized protein</fullName>
    </submittedName>
</protein>
<reference evidence="3 4" key="1">
    <citation type="submission" date="2014-04" db="EMBL/GenBank/DDBJ databases">
        <authorList>
            <consortium name="DOE Joint Genome Institute"/>
            <person name="Kuo A."/>
            <person name="Martino E."/>
            <person name="Perotto S."/>
            <person name="Kohler A."/>
            <person name="Nagy L.G."/>
            <person name="Floudas D."/>
            <person name="Copeland A."/>
            <person name="Barry K.W."/>
            <person name="Cichocki N."/>
            <person name="Veneault-Fourrey C."/>
            <person name="LaButti K."/>
            <person name="Lindquist E.A."/>
            <person name="Lipzen A."/>
            <person name="Lundell T."/>
            <person name="Morin E."/>
            <person name="Murat C."/>
            <person name="Sun H."/>
            <person name="Tunlid A."/>
            <person name="Henrissat B."/>
            <person name="Grigoriev I.V."/>
            <person name="Hibbett D.S."/>
            <person name="Martin F."/>
            <person name="Nordberg H.P."/>
            <person name="Cantor M.N."/>
            <person name="Hua S.X."/>
        </authorList>
    </citation>
    <scope>NUCLEOTIDE SEQUENCE [LARGE SCALE GENOMIC DNA]</scope>
    <source>
        <strain evidence="3 4">Zn</strain>
    </source>
</reference>
<dbReference type="Proteomes" id="UP000054321">
    <property type="component" value="Unassembled WGS sequence"/>
</dbReference>
<sequence length="213" mass="23771">MYPPLSPSRQLPLPQGQISSSPTALSFLSSSAPLPRINSDRIGLPTPSSINYSIASYLTPITAPQAPEAAPRMKCRVPLLLPSEHDELLAAFSRSQTQAISIRKSHAILDNEIISLREEKLRLQERILDLEQDVERLFRSREEFRQAAKQEVAQYTKIVNKATQLEEIRVDETRSWNRIKEEMERRIAELSAGGRGKGSGDGEAEPSDIAQAI</sequence>
<evidence type="ECO:0000256" key="1">
    <source>
        <dbReference type="SAM" id="Coils"/>
    </source>
</evidence>
<evidence type="ECO:0000313" key="3">
    <source>
        <dbReference type="EMBL" id="KIM94030.1"/>
    </source>
</evidence>
<dbReference type="STRING" id="913774.A0A0C3GCZ5"/>
<evidence type="ECO:0000313" key="4">
    <source>
        <dbReference type="Proteomes" id="UP000054321"/>
    </source>
</evidence>
<proteinExistence type="predicted"/>
<dbReference type="InParanoid" id="A0A0C3GCZ5"/>
<feature type="coiled-coil region" evidence="1">
    <location>
        <begin position="106"/>
        <end position="165"/>
    </location>
</feature>
<gene>
    <name evidence="3" type="ORF">OIDMADRAFT_35089</name>
</gene>
<keyword evidence="1" id="KW-0175">Coiled coil</keyword>
<organism evidence="3 4">
    <name type="scientific">Oidiodendron maius (strain Zn)</name>
    <dbReference type="NCBI Taxonomy" id="913774"/>
    <lineage>
        <taxon>Eukaryota</taxon>
        <taxon>Fungi</taxon>
        <taxon>Dikarya</taxon>
        <taxon>Ascomycota</taxon>
        <taxon>Pezizomycotina</taxon>
        <taxon>Leotiomycetes</taxon>
        <taxon>Leotiomycetes incertae sedis</taxon>
        <taxon>Myxotrichaceae</taxon>
        <taxon>Oidiodendron</taxon>
    </lineage>
</organism>
<dbReference type="EMBL" id="KN832891">
    <property type="protein sequence ID" value="KIM94030.1"/>
    <property type="molecule type" value="Genomic_DNA"/>
</dbReference>
<reference evidence="4" key="2">
    <citation type="submission" date="2015-01" db="EMBL/GenBank/DDBJ databases">
        <title>Evolutionary Origins and Diversification of the Mycorrhizal Mutualists.</title>
        <authorList>
            <consortium name="DOE Joint Genome Institute"/>
            <consortium name="Mycorrhizal Genomics Consortium"/>
            <person name="Kohler A."/>
            <person name="Kuo A."/>
            <person name="Nagy L.G."/>
            <person name="Floudas D."/>
            <person name="Copeland A."/>
            <person name="Barry K.W."/>
            <person name="Cichocki N."/>
            <person name="Veneault-Fourrey C."/>
            <person name="LaButti K."/>
            <person name="Lindquist E.A."/>
            <person name="Lipzen A."/>
            <person name="Lundell T."/>
            <person name="Morin E."/>
            <person name="Murat C."/>
            <person name="Riley R."/>
            <person name="Ohm R."/>
            <person name="Sun H."/>
            <person name="Tunlid A."/>
            <person name="Henrissat B."/>
            <person name="Grigoriev I.V."/>
            <person name="Hibbett D.S."/>
            <person name="Martin F."/>
        </authorList>
    </citation>
    <scope>NUCLEOTIDE SEQUENCE [LARGE SCALE GENOMIC DNA]</scope>
    <source>
        <strain evidence="4">Zn</strain>
    </source>
</reference>
<feature type="region of interest" description="Disordered" evidence="2">
    <location>
        <begin position="189"/>
        <end position="213"/>
    </location>
</feature>
<dbReference type="HOGENOM" id="CLU_1294760_0_0_1"/>
<dbReference type="AlphaFoldDB" id="A0A0C3GCZ5"/>
<dbReference type="OrthoDB" id="5427204at2759"/>
<name>A0A0C3GCZ5_OIDMZ</name>
<evidence type="ECO:0000256" key="2">
    <source>
        <dbReference type="SAM" id="MobiDB-lite"/>
    </source>
</evidence>
<accession>A0A0C3GCZ5</accession>